<keyword evidence="1" id="KW-0472">Membrane</keyword>
<evidence type="ECO:0000313" key="2">
    <source>
        <dbReference type="EMBL" id="JAP53604.1"/>
    </source>
</evidence>
<name>A0A0X3PPC5_SCHSO</name>
<organism evidence="2">
    <name type="scientific">Schistocephalus solidus</name>
    <name type="common">Tapeworm</name>
    <dbReference type="NCBI Taxonomy" id="70667"/>
    <lineage>
        <taxon>Eukaryota</taxon>
        <taxon>Metazoa</taxon>
        <taxon>Spiralia</taxon>
        <taxon>Lophotrochozoa</taxon>
        <taxon>Platyhelminthes</taxon>
        <taxon>Cestoda</taxon>
        <taxon>Eucestoda</taxon>
        <taxon>Diphyllobothriidea</taxon>
        <taxon>Diphyllobothriidae</taxon>
        <taxon>Schistocephalus</taxon>
    </lineage>
</organism>
<keyword evidence="1" id="KW-1133">Transmembrane helix</keyword>
<accession>A0A0X3PPC5</accession>
<keyword evidence="1" id="KW-0812">Transmembrane</keyword>
<reference evidence="2" key="1">
    <citation type="submission" date="2016-01" db="EMBL/GenBank/DDBJ databases">
        <title>Reference transcriptome for the parasite Schistocephalus solidus: insights into the molecular evolution of parasitism.</title>
        <authorList>
            <person name="Hebert F.O."/>
            <person name="Grambauer S."/>
            <person name="Barber I."/>
            <person name="Landry C.R."/>
            <person name="Aubin-Horth N."/>
        </authorList>
    </citation>
    <scope>NUCLEOTIDE SEQUENCE</scope>
</reference>
<evidence type="ECO:0000256" key="1">
    <source>
        <dbReference type="SAM" id="Phobius"/>
    </source>
</evidence>
<gene>
    <name evidence="2" type="ORF">TR117238</name>
</gene>
<feature type="transmembrane region" description="Helical" evidence="1">
    <location>
        <begin position="44"/>
        <end position="61"/>
    </location>
</feature>
<dbReference type="AlphaFoldDB" id="A0A0X3PPC5"/>
<protein>
    <submittedName>
        <fullName evidence="2">Uncharacterized protein</fullName>
    </submittedName>
</protein>
<proteinExistence type="predicted"/>
<dbReference type="EMBL" id="GEEE01009621">
    <property type="protein sequence ID" value="JAP53604.1"/>
    <property type="molecule type" value="Transcribed_RNA"/>
</dbReference>
<sequence>MPAFEGPSFHPPAICNSVLNGYLMDFCPLILDNFFNSNNFYGNLYNNILLCSLFVGNLVFFKKVSYQNMFKTVKCPFINYPSCTCINAAYSVQQGPRPLLNFTRTL</sequence>